<feature type="region of interest" description="Disordered" evidence="1">
    <location>
        <begin position="237"/>
        <end position="269"/>
    </location>
</feature>
<evidence type="ECO:0000313" key="2">
    <source>
        <dbReference type="EMBL" id="KAL2503423.1"/>
    </source>
</evidence>
<dbReference type="EMBL" id="JBFOLK010000006">
    <property type="protein sequence ID" value="KAL2503423.1"/>
    <property type="molecule type" value="Genomic_DNA"/>
</dbReference>
<dbReference type="PANTHER" id="PTHR47292:SF3">
    <property type="entry name" value="PROTEIN WAVE"/>
    <property type="match status" value="1"/>
</dbReference>
<evidence type="ECO:0000256" key="1">
    <source>
        <dbReference type="SAM" id="MobiDB-lite"/>
    </source>
</evidence>
<feature type="region of interest" description="Disordered" evidence="1">
    <location>
        <begin position="716"/>
        <end position="736"/>
    </location>
</feature>
<proteinExistence type="predicted"/>
<reference evidence="3" key="1">
    <citation type="submission" date="2024-07" db="EMBL/GenBank/DDBJ databases">
        <title>Two chromosome-level genome assemblies of Korean endemic species Abeliophyllum distichum and Forsythia ovata (Oleaceae).</title>
        <authorList>
            <person name="Mun J.H."/>
        </authorList>
    </citation>
    <scope>NUCLEOTIDE SEQUENCE</scope>
    <source>
        <strain evidence="3">KNKB198505000391</strain>
        <tissue evidence="3">Leaf</tissue>
    </source>
</reference>
<dbReference type="AlphaFoldDB" id="A0ABD1SSE0"/>
<evidence type="ECO:0000313" key="4">
    <source>
        <dbReference type="Proteomes" id="UP001604336"/>
    </source>
</evidence>
<feature type="compositionally biased region" description="Polar residues" evidence="1">
    <location>
        <begin position="237"/>
        <end position="246"/>
    </location>
</feature>
<gene>
    <name evidence="2" type="ORF">Adt_19044</name>
    <name evidence="3" type="ORF">Adt_19067</name>
</gene>
<keyword evidence="4" id="KW-1185">Reference proteome</keyword>
<dbReference type="Proteomes" id="UP001604336">
    <property type="component" value="Unassembled WGS sequence"/>
</dbReference>
<dbReference type="EMBL" id="JBFOLK010000006">
    <property type="protein sequence ID" value="KAL2503446.1"/>
    <property type="molecule type" value="Genomic_DNA"/>
</dbReference>
<comment type="caution">
    <text evidence="3">The sequence shown here is derived from an EMBL/GenBank/DDBJ whole genome shotgun (WGS) entry which is preliminary data.</text>
</comment>
<dbReference type="PANTHER" id="PTHR47292">
    <property type="entry name" value="TRANSCRIPTION ELONGATION FACTOR (TFIIS) FAMILY PROTEIN-RELATED"/>
    <property type="match status" value="1"/>
</dbReference>
<name>A0ABD1SSE0_9LAMI</name>
<organism evidence="3 4">
    <name type="scientific">Abeliophyllum distichum</name>
    <dbReference type="NCBI Taxonomy" id="126358"/>
    <lineage>
        <taxon>Eukaryota</taxon>
        <taxon>Viridiplantae</taxon>
        <taxon>Streptophyta</taxon>
        <taxon>Embryophyta</taxon>
        <taxon>Tracheophyta</taxon>
        <taxon>Spermatophyta</taxon>
        <taxon>Magnoliopsida</taxon>
        <taxon>eudicotyledons</taxon>
        <taxon>Gunneridae</taxon>
        <taxon>Pentapetalae</taxon>
        <taxon>asterids</taxon>
        <taxon>lamiids</taxon>
        <taxon>Lamiales</taxon>
        <taxon>Oleaceae</taxon>
        <taxon>Forsythieae</taxon>
        <taxon>Abeliophyllum</taxon>
    </lineage>
</organism>
<sequence length="785" mass="86539">MAGRKISSCEASLLPGNEKYPNHDAVSACGTTGDSAGSMRPRSSVISTSITSAEQTFESASTGYERVSSKSCEISTQSSERINSARPISVKSDISMENGLPLSNENYVMDGGKKLGNHLNAVEDGFNVIMNDKQNKTESSCSDSSSGIIPVNHSHRETLKRASSFNNHSGSVSSSNSTGFHHRMEEPVTASSESGISAQIDHKAIIKGRARNSMKAPLIIKNQISFHSVKANIPISGLQNQENGNISRPDEENSHEWGSAVGTPRDGAREVEEEADIYRWVFDEEKRDVTAGKSLICSGNSKNFNCPTEMEENMRSSDESDNHVTFRSSKGIIYPKISGESENMLSVKGESVKMDPKVTDKINDGFLLHESSEFLMTKPTKVFARDQNTSVVGFDLNEDININGLDDRERSIVETVSSQNVIHVVAKAGVPRGRPMIPIKFEGGFGWKGSAATSAFRPASLLKSLHKNPYSSNFTGIDLNVAAVEDAPEIGFQTEHVQISPVSPFQDSCSEVVFRQAKRPDIDLNCLCDDVDEFPQSSLPPESGNPYLADLDLNANTSARDTCNNVDWQGQGSQPLENKALFSVNSREHNTNFNRSTYLPDLSSVNVFNHTHAHSHMMAAPNILKQIEEMQRVCPLQPKLPYPLHMLPPHNYPSHGPLYIGPMKPFMFNMHFPGTIPCVRDPQLLKPETVPTSLGIPHLVEVAHGQSRVDITSSRHRIDVKSEDSTSTSISKRDKAREFTLPSKNSTMDENDKSINQEAWYTKLMKRKEPEGGWDYYHAGHRQVT</sequence>
<evidence type="ECO:0000313" key="3">
    <source>
        <dbReference type="EMBL" id="KAL2503446.1"/>
    </source>
</evidence>
<accession>A0ABD1SSE0</accession>
<protein>
    <submittedName>
        <fullName evidence="3">Uncharacterized protein</fullName>
    </submittedName>
</protein>
<reference evidence="4" key="2">
    <citation type="submission" date="2024-07" db="EMBL/GenBank/DDBJ databases">
        <title>Two chromosome-level genome assemblies of Korean endemic species Abeliophyllum distichum and Forsythia ovata (Oleaceae).</title>
        <authorList>
            <person name="Jang H."/>
        </authorList>
    </citation>
    <scope>NUCLEOTIDE SEQUENCE [LARGE SCALE GENOMIC DNA]</scope>
</reference>